<dbReference type="OrthoDB" id="9809920at2"/>
<evidence type="ECO:0000256" key="6">
    <source>
        <dbReference type="ARBA" id="ARBA00023141"/>
    </source>
</evidence>
<dbReference type="Proteomes" id="UP000263619">
    <property type="component" value="Chromosome"/>
</dbReference>
<accession>A0A224AIH2</accession>
<dbReference type="PIRSF" id="PIRSF000505">
    <property type="entry name" value="EPSPS"/>
    <property type="match status" value="1"/>
</dbReference>
<dbReference type="InterPro" id="IPR013792">
    <property type="entry name" value="RNA3'P_cycl/enolpyr_Trfase_a/b"/>
</dbReference>
<dbReference type="PANTHER" id="PTHR21090:SF5">
    <property type="entry name" value="PENTAFUNCTIONAL AROM POLYPEPTIDE"/>
    <property type="match status" value="1"/>
</dbReference>
<dbReference type="InterPro" id="IPR023193">
    <property type="entry name" value="EPSP_synthase_CS"/>
</dbReference>
<organism evidence="10 11">
    <name type="scientific">Blattabacterium cuenoti STAT</name>
    <dbReference type="NCBI Taxonomy" id="1457030"/>
    <lineage>
        <taxon>Bacteria</taxon>
        <taxon>Pseudomonadati</taxon>
        <taxon>Bacteroidota</taxon>
        <taxon>Flavobacteriia</taxon>
        <taxon>Flavobacteriales</taxon>
        <taxon>Blattabacteriaceae</taxon>
        <taxon>Blattabacterium</taxon>
    </lineage>
</organism>
<dbReference type="InterPro" id="IPR006264">
    <property type="entry name" value="EPSP_synthase"/>
</dbReference>
<comment type="catalytic activity">
    <reaction evidence="8">
        <text>3-phosphoshikimate + phosphoenolpyruvate = 5-O-(1-carboxyvinyl)-3-phosphoshikimate + phosphate</text>
        <dbReference type="Rhea" id="RHEA:21256"/>
        <dbReference type="ChEBI" id="CHEBI:43474"/>
        <dbReference type="ChEBI" id="CHEBI:57701"/>
        <dbReference type="ChEBI" id="CHEBI:58702"/>
        <dbReference type="ChEBI" id="CHEBI:145989"/>
        <dbReference type="EC" id="2.5.1.19"/>
    </reaction>
    <physiologicalReaction direction="left-to-right" evidence="8">
        <dbReference type="Rhea" id="RHEA:21257"/>
    </physiologicalReaction>
</comment>
<name>A0A224AIH2_9FLAO</name>
<evidence type="ECO:0000256" key="1">
    <source>
        <dbReference type="ARBA" id="ARBA00004811"/>
    </source>
</evidence>
<keyword evidence="11" id="KW-1185">Reference proteome</keyword>
<dbReference type="Gene3D" id="3.65.10.10">
    <property type="entry name" value="Enolpyruvate transferase domain"/>
    <property type="match status" value="3"/>
</dbReference>
<reference evidence="10 11" key="1">
    <citation type="submission" date="2014-06" db="EMBL/GenBank/DDBJ databases">
        <title>Genome sequence of the intracellular symbiont Blattabacterium cuenoti, strain STAT from the wood feeding cockroach Salganea taiwanensis taiwanensis.</title>
        <authorList>
            <person name="Kinjo Y."/>
            <person name="Ohkuma M."/>
            <person name="Tokuda G."/>
        </authorList>
    </citation>
    <scope>NUCLEOTIDE SEQUENCE [LARGE SCALE GENOMIC DNA]</scope>
    <source>
        <strain evidence="10 11">STAT</strain>
    </source>
</reference>
<evidence type="ECO:0000313" key="10">
    <source>
        <dbReference type="EMBL" id="BBA17173.1"/>
    </source>
</evidence>
<dbReference type="PROSITE" id="PS00885">
    <property type="entry name" value="EPSP_SYNTHASE_2"/>
    <property type="match status" value="1"/>
</dbReference>
<comment type="pathway">
    <text evidence="1">Metabolic intermediate biosynthesis; chorismate biosynthesis; chorismate from D-erythrose 4-phosphate and phosphoenolpyruvate: step 6/7.</text>
</comment>
<evidence type="ECO:0000256" key="7">
    <source>
        <dbReference type="ARBA" id="ARBA00030046"/>
    </source>
</evidence>
<dbReference type="GO" id="GO:0008652">
    <property type="term" value="P:amino acid biosynthetic process"/>
    <property type="evidence" value="ECO:0007669"/>
    <property type="project" value="UniProtKB-KW"/>
</dbReference>
<dbReference type="InterPro" id="IPR036968">
    <property type="entry name" value="Enolpyruvate_Tfrase_sf"/>
</dbReference>
<keyword evidence="5 10" id="KW-0808">Transferase</keyword>
<proteinExistence type="inferred from homology"/>
<dbReference type="InterPro" id="IPR001986">
    <property type="entry name" value="Enolpyruvate_Tfrase_dom"/>
</dbReference>
<evidence type="ECO:0000256" key="5">
    <source>
        <dbReference type="ARBA" id="ARBA00022679"/>
    </source>
</evidence>
<protein>
    <recommendedName>
        <fullName evidence="3">3-phosphoshikimate 1-carboxyvinyltransferase</fullName>
        <ecNumber evidence="3">2.5.1.19</ecNumber>
    </recommendedName>
    <alternativeName>
        <fullName evidence="7">5-enolpyruvylshikimate-3-phosphate synthase</fullName>
    </alternativeName>
</protein>
<sequence>MSSYIKIYKNSNSLCGSISITGSKSISNRLLILKAIYKDDIYIENLSNCEDTEILKKSLISTSNILDIHHAGTAMRFLTSYFSIQKGKKVILTGSDRMKKRPISILVEALRKLGSEIHYLEKEGFPPIQIYGKKILGGEIDINAKISSQYISSLMLIASKFKMGLKIYLKENITSIPYIKMTFDLLTLAGIKTNWKERIIHIYPVKNKGKKHFSVESDWSSASYYYSMASVAKNSRIILRSYNNNSLQGDKKVCDIYDQYFGISTVFDDQNIIILKKKLNFLFPKFIELDLNKTPDLAQTIVITCAAIGIKCSLKGLETLKIKETDRLQALKKELLKFGVITEITRSCLRITDFYRKKIDSFIKIRTYQDHRMAMSFSTFGLCYDFIKIEKPNVVEKSYPNFWKDLKSLGFLTHFSLL</sequence>
<evidence type="ECO:0000256" key="4">
    <source>
        <dbReference type="ARBA" id="ARBA00022605"/>
    </source>
</evidence>
<comment type="similarity">
    <text evidence="2">Belongs to the EPSP synthase family.</text>
</comment>
<evidence type="ECO:0000256" key="8">
    <source>
        <dbReference type="ARBA" id="ARBA00044633"/>
    </source>
</evidence>
<feature type="domain" description="Enolpyruvate transferase" evidence="9">
    <location>
        <begin position="61"/>
        <end position="406"/>
    </location>
</feature>
<dbReference type="PANTHER" id="PTHR21090">
    <property type="entry name" value="AROM/DEHYDROQUINATE SYNTHASE"/>
    <property type="match status" value="1"/>
</dbReference>
<gene>
    <name evidence="10" type="primary">aroA</name>
    <name evidence="10" type="ORF">STAT_239</name>
</gene>
<evidence type="ECO:0000313" key="11">
    <source>
        <dbReference type="Proteomes" id="UP000263619"/>
    </source>
</evidence>
<dbReference type="GO" id="GO:0003866">
    <property type="term" value="F:3-phosphoshikimate 1-carboxyvinyltransferase activity"/>
    <property type="evidence" value="ECO:0007669"/>
    <property type="project" value="UniProtKB-EC"/>
</dbReference>
<keyword evidence="6" id="KW-0057">Aromatic amino acid biosynthesis</keyword>
<evidence type="ECO:0000259" key="9">
    <source>
        <dbReference type="Pfam" id="PF00275"/>
    </source>
</evidence>
<dbReference type="AlphaFoldDB" id="A0A224AIH2"/>
<dbReference type="UniPathway" id="UPA00053">
    <property type="reaction ID" value="UER00089"/>
</dbReference>
<dbReference type="Pfam" id="PF00275">
    <property type="entry name" value="EPSP_synthase"/>
    <property type="match status" value="1"/>
</dbReference>
<dbReference type="EMBL" id="AP014608">
    <property type="protein sequence ID" value="BBA17173.1"/>
    <property type="molecule type" value="Genomic_DNA"/>
</dbReference>
<dbReference type="SUPFAM" id="SSF55205">
    <property type="entry name" value="EPT/RTPC-like"/>
    <property type="match status" value="1"/>
</dbReference>
<dbReference type="GO" id="GO:0009423">
    <property type="term" value="P:chorismate biosynthetic process"/>
    <property type="evidence" value="ECO:0007669"/>
    <property type="project" value="UniProtKB-UniPathway"/>
</dbReference>
<dbReference type="EC" id="2.5.1.19" evidence="3"/>
<evidence type="ECO:0000256" key="3">
    <source>
        <dbReference type="ARBA" id="ARBA00012450"/>
    </source>
</evidence>
<dbReference type="RefSeq" id="WP_119305452.1">
    <property type="nucleotide sequence ID" value="NZ_AP014608.1"/>
</dbReference>
<dbReference type="GO" id="GO:0009073">
    <property type="term" value="P:aromatic amino acid family biosynthetic process"/>
    <property type="evidence" value="ECO:0007669"/>
    <property type="project" value="UniProtKB-KW"/>
</dbReference>
<keyword evidence="4" id="KW-0028">Amino-acid biosynthesis</keyword>
<evidence type="ECO:0000256" key="2">
    <source>
        <dbReference type="ARBA" id="ARBA00009948"/>
    </source>
</evidence>